<dbReference type="SUPFAM" id="SSF52922">
    <property type="entry name" value="TK C-terminal domain-like"/>
    <property type="match status" value="1"/>
</dbReference>
<keyword evidence="4 10" id="KW-0808">Transferase</keyword>
<feature type="binding site" evidence="10">
    <location>
        <begin position="144"/>
        <end position="145"/>
    </location>
    <ligand>
        <name>thiamine diphosphate</name>
        <dbReference type="ChEBI" id="CHEBI:58937"/>
    </ligand>
</feature>
<proteinExistence type="inferred from homology"/>
<dbReference type="NCBIfam" id="NF003933">
    <property type="entry name" value="PRK05444.2-2"/>
    <property type="match status" value="1"/>
</dbReference>
<evidence type="ECO:0000256" key="7">
    <source>
        <dbReference type="ARBA" id="ARBA00022977"/>
    </source>
</evidence>
<keyword evidence="5 10" id="KW-0479">Metal-binding</keyword>
<dbReference type="EMBL" id="NFKK01000003">
    <property type="protein sequence ID" value="OUP53872.1"/>
    <property type="molecule type" value="Genomic_DNA"/>
</dbReference>
<keyword evidence="6 10" id="KW-0460">Magnesium</keyword>
<dbReference type="SUPFAM" id="SSF52518">
    <property type="entry name" value="Thiamin diphosphate-binding fold (THDP-binding)"/>
    <property type="match status" value="1"/>
</dbReference>
<dbReference type="GO" id="GO:0000287">
    <property type="term" value="F:magnesium ion binding"/>
    <property type="evidence" value="ECO:0007669"/>
    <property type="project" value="UniProtKB-UniRule"/>
</dbReference>
<name>A0A1Y4LIB2_9FIRM</name>
<protein>
    <recommendedName>
        <fullName evidence="10">1-deoxy-D-xylulose-5-phosphate synthase</fullName>
        <ecNumber evidence="10">2.2.1.7</ecNumber>
    </recommendedName>
    <alternativeName>
        <fullName evidence="10">1-deoxyxylulose-5-phosphate synthase</fullName>
        <shortName evidence="10">DXP synthase</shortName>
        <shortName evidence="10">DXPS</shortName>
    </alternativeName>
</protein>
<feature type="binding site" evidence="10">
    <location>
        <position position="282"/>
    </location>
    <ligand>
        <name>thiamine diphosphate</name>
        <dbReference type="ChEBI" id="CHEBI:58937"/>
    </ligand>
</feature>
<comment type="cofactor">
    <cofactor evidence="10">
        <name>Mg(2+)</name>
        <dbReference type="ChEBI" id="CHEBI:18420"/>
    </cofactor>
    <text evidence="10">Binds 1 Mg(2+) ion per subunit.</text>
</comment>
<evidence type="ECO:0000256" key="3">
    <source>
        <dbReference type="ARBA" id="ARBA00011738"/>
    </source>
</evidence>
<keyword evidence="7 10" id="KW-0784">Thiamine biosynthesis</keyword>
<sequence length="626" mass="67458">MLDRISGAEDLRDMSFDLQEELCQALREFIVDHVSETGGHLASNLGIVELAVALEREFDSNKDRLIYDVGHQCYVHKILTGRKEAFDRLRMYGGLCGFMKPDESPADPCVTGHASSSVSVALGMAHARSIRGEKYHVVAIIGDGALTGGMAYEALNDAGASGEPLIVVLNDNNMSIDKNVGGMARHLAKLRVSPRYLSAKNGLRKTLSHVPGGKSVIAKGTKLKKAIKSVVLPSSMFEQMGFTYMGPVDGHDLQALSFHLQLAKRLKCPVLIHAMTKKGKGYSYAEHAPDKYHGVSKFDPVSGQLPGSTPGFSAVFGAELAKLARKDARICAITAAMPSGTGLSGFSREFPERFFDVGIAEEHAVAMTAGMAKQGLRPVCALYATFLQRAYDQLIHDVAIAADIPAVFAIDRAGIVGADGATHNGTFDVPFLRTIPGMTILCPANFAELRTMMTRAIYHNETGGAMAIRYPRGGEGAFQENTAAEWVSHIRQSDKPDVTIVTYGILINEAITAADSLKQQGYQVDLWKINEISAKTEQLCSDLVSRFAPHVAVLEDVVQNGSFSEAIVRAAEQTGHTCQVHCYNVGNQFLPHGSVREIYQLCGIDGASVAQSLADILKCGKDESIG</sequence>
<evidence type="ECO:0000313" key="13">
    <source>
        <dbReference type="Proteomes" id="UP000195897"/>
    </source>
</evidence>
<evidence type="ECO:0000256" key="4">
    <source>
        <dbReference type="ARBA" id="ARBA00022679"/>
    </source>
</evidence>
<evidence type="ECO:0000259" key="11">
    <source>
        <dbReference type="SMART" id="SM00861"/>
    </source>
</evidence>
<dbReference type="GO" id="GO:0016114">
    <property type="term" value="P:terpenoid biosynthetic process"/>
    <property type="evidence" value="ECO:0007669"/>
    <property type="project" value="UniProtKB-UniRule"/>
</dbReference>
<dbReference type="PANTHER" id="PTHR43322">
    <property type="entry name" value="1-D-DEOXYXYLULOSE 5-PHOSPHATE SYNTHASE-RELATED"/>
    <property type="match status" value="1"/>
</dbReference>
<feature type="domain" description="Transketolase-like pyrimidine-binding" evidence="11">
    <location>
        <begin position="310"/>
        <end position="477"/>
    </location>
</feature>
<dbReference type="InterPro" id="IPR009014">
    <property type="entry name" value="Transketo_C/PFOR_II"/>
</dbReference>
<dbReference type="CDD" id="cd07033">
    <property type="entry name" value="TPP_PYR_DXS_TK_like"/>
    <property type="match status" value="1"/>
</dbReference>
<dbReference type="InterPro" id="IPR033248">
    <property type="entry name" value="Transketolase_C"/>
</dbReference>
<evidence type="ECO:0000256" key="6">
    <source>
        <dbReference type="ARBA" id="ARBA00022842"/>
    </source>
</evidence>
<dbReference type="Pfam" id="PF02779">
    <property type="entry name" value="Transket_pyr"/>
    <property type="match status" value="1"/>
</dbReference>
<dbReference type="CDD" id="cd02007">
    <property type="entry name" value="TPP_DXS"/>
    <property type="match status" value="1"/>
</dbReference>
<dbReference type="SMART" id="SM00861">
    <property type="entry name" value="Transket_pyr"/>
    <property type="match status" value="1"/>
</dbReference>
<evidence type="ECO:0000256" key="5">
    <source>
        <dbReference type="ARBA" id="ARBA00022723"/>
    </source>
</evidence>
<feature type="binding site" evidence="10">
    <location>
        <position position="172"/>
    </location>
    <ligand>
        <name>thiamine diphosphate</name>
        <dbReference type="ChEBI" id="CHEBI:58937"/>
    </ligand>
</feature>
<feature type="binding site" evidence="10">
    <location>
        <position position="71"/>
    </location>
    <ligand>
        <name>thiamine diphosphate</name>
        <dbReference type="ChEBI" id="CHEBI:58937"/>
    </ligand>
</feature>
<dbReference type="GO" id="GO:0030976">
    <property type="term" value="F:thiamine pyrophosphate binding"/>
    <property type="evidence" value="ECO:0007669"/>
    <property type="project" value="UniProtKB-UniRule"/>
</dbReference>
<dbReference type="Pfam" id="PF02780">
    <property type="entry name" value="Transketolase_C"/>
    <property type="match status" value="1"/>
</dbReference>
<dbReference type="InterPro" id="IPR005475">
    <property type="entry name" value="Transketolase-like_Pyr-bd"/>
</dbReference>
<comment type="similarity">
    <text evidence="2 10">Belongs to the transketolase family. DXPS subfamily.</text>
</comment>
<dbReference type="Gene3D" id="3.40.50.920">
    <property type="match status" value="1"/>
</dbReference>
<keyword evidence="9 10" id="KW-0414">Isoprene biosynthesis</keyword>
<dbReference type="GO" id="GO:0019288">
    <property type="term" value="P:isopentenyl diphosphate biosynthetic process, methylerythritol 4-phosphate pathway"/>
    <property type="evidence" value="ECO:0007669"/>
    <property type="project" value="TreeGrafter"/>
</dbReference>
<feature type="binding site" evidence="10">
    <location>
        <position position="361"/>
    </location>
    <ligand>
        <name>thiamine diphosphate</name>
        <dbReference type="ChEBI" id="CHEBI:58937"/>
    </ligand>
</feature>
<organism evidence="12 13">
    <name type="scientific">Butyricicoccus pullicaecorum</name>
    <dbReference type="NCBI Taxonomy" id="501571"/>
    <lineage>
        <taxon>Bacteria</taxon>
        <taxon>Bacillati</taxon>
        <taxon>Bacillota</taxon>
        <taxon>Clostridia</taxon>
        <taxon>Eubacteriales</taxon>
        <taxon>Butyricicoccaceae</taxon>
        <taxon>Butyricicoccus</taxon>
    </lineage>
</organism>
<evidence type="ECO:0000313" key="12">
    <source>
        <dbReference type="EMBL" id="OUP53872.1"/>
    </source>
</evidence>
<feature type="binding site" evidence="10">
    <location>
        <position position="172"/>
    </location>
    <ligand>
        <name>Mg(2+)</name>
        <dbReference type="ChEBI" id="CHEBI:18420"/>
    </ligand>
</feature>
<reference evidence="13" key="1">
    <citation type="submission" date="2017-04" db="EMBL/GenBank/DDBJ databases">
        <title>Function of individual gut microbiota members based on whole genome sequencing of pure cultures obtained from chicken caecum.</title>
        <authorList>
            <person name="Medvecky M."/>
            <person name="Cejkova D."/>
            <person name="Polansky O."/>
            <person name="Karasova D."/>
            <person name="Kubasova T."/>
            <person name="Cizek A."/>
            <person name="Rychlik I."/>
        </authorList>
    </citation>
    <scope>NUCLEOTIDE SEQUENCE [LARGE SCALE GENOMIC DNA]</scope>
    <source>
        <strain evidence="13">An180</strain>
    </source>
</reference>
<comment type="subunit">
    <text evidence="3 10">Homodimer.</text>
</comment>
<dbReference type="GO" id="GO:0009228">
    <property type="term" value="P:thiamine biosynthetic process"/>
    <property type="evidence" value="ECO:0007669"/>
    <property type="project" value="UniProtKB-UniRule"/>
</dbReference>
<dbReference type="Gene3D" id="3.40.50.970">
    <property type="match status" value="2"/>
</dbReference>
<dbReference type="Pfam" id="PF13292">
    <property type="entry name" value="DXP_synthase_N"/>
    <property type="match status" value="1"/>
</dbReference>
<keyword evidence="8 10" id="KW-0786">Thiamine pyrophosphate</keyword>
<evidence type="ECO:0000256" key="10">
    <source>
        <dbReference type="HAMAP-Rule" id="MF_00315"/>
    </source>
</evidence>
<dbReference type="GO" id="GO:0005829">
    <property type="term" value="C:cytosol"/>
    <property type="evidence" value="ECO:0007669"/>
    <property type="project" value="TreeGrafter"/>
</dbReference>
<dbReference type="PANTHER" id="PTHR43322:SF5">
    <property type="entry name" value="1-DEOXY-D-XYLULOSE-5-PHOSPHATE SYNTHASE, CHLOROPLASTIC"/>
    <property type="match status" value="1"/>
</dbReference>
<dbReference type="UniPathway" id="UPA00064">
    <property type="reaction ID" value="UER00091"/>
</dbReference>
<dbReference type="InterPro" id="IPR049557">
    <property type="entry name" value="Transketolase_CS"/>
</dbReference>
<feature type="binding site" evidence="10">
    <location>
        <position position="143"/>
    </location>
    <ligand>
        <name>Mg(2+)</name>
        <dbReference type="ChEBI" id="CHEBI:18420"/>
    </ligand>
</feature>
<gene>
    <name evidence="10" type="primary">dxs</name>
    <name evidence="12" type="ORF">B5F17_03365</name>
</gene>
<evidence type="ECO:0000256" key="2">
    <source>
        <dbReference type="ARBA" id="ARBA00011081"/>
    </source>
</evidence>
<dbReference type="AlphaFoldDB" id="A0A1Y4LIB2"/>
<evidence type="ECO:0000256" key="9">
    <source>
        <dbReference type="ARBA" id="ARBA00023229"/>
    </source>
</evidence>
<comment type="pathway">
    <text evidence="1 10">Metabolic intermediate biosynthesis; 1-deoxy-D-xylulose 5-phosphate biosynthesis; 1-deoxy-D-xylulose 5-phosphate from D-glyceraldehyde 3-phosphate and pyruvate: step 1/1.</text>
</comment>
<comment type="caution">
    <text evidence="12">The sequence shown here is derived from an EMBL/GenBank/DDBJ whole genome shotgun (WGS) entry which is preliminary data.</text>
</comment>
<dbReference type="PROSITE" id="PS00801">
    <property type="entry name" value="TRANSKETOLASE_1"/>
    <property type="match status" value="1"/>
</dbReference>
<comment type="catalytic activity">
    <reaction evidence="10">
        <text>D-glyceraldehyde 3-phosphate + pyruvate + H(+) = 1-deoxy-D-xylulose 5-phosphate + CO2</text>
        <dbReference type="Rhea" id="RHEA:12605"/>
        <dbReference type="ChEBI" id="CHEBI:15361"/>
        <dbReference type="ChEBI" id="CHEBI:15378"/>
        <dbReference type="ChEBI" id="CHEBI:16526"/>
        <dbReference type="ChEBI" id="CHEBI:57792"/>
        <dbReference type="ChEBI" id="CHEBI:59776"/>
        <dbReference type="EC" id="2.2.1.7"/>
    </reaction>
</comment>
<dbReference type="InterPro" id="IPR029061">
    <property type="entry name" value="THDP-binding"/>
</dbReference>
<dbReference type="HAMAP" id="MF_00315">
    <property type="entry name" value="DXP_synth"/>
    <property type="match status" value="1"/>
</dbReference>
<dbReference type="GO" id="GO:0008661">
    <property type="term" value="F:1-deoxy-D-xylulose-5-phosphate synthase activity"/>
    <property type="evidence" value="ECO:0007669"/>
    <property type="project" value="UniProtKB-UniRule"/>
</dbReference>
<feature type="binding site" evidence="10">
    <location>
        <begin position="112"/>
        <end position="114"/>
    </location>
    <ligand>
        <name>thiamine diphosphate</name>
        <dbReference type="ChEBI" id="CHEBI:58937"/>
    </ligand>
</feature>
<dbReference type="NCBIfam" id="TIGR00204">
    <property type="entry name" value="dxs"/>
    <property type="match status" value="1"/>
</dbReference>
<comment type="function">
    <text evidence="10">Catalyzes the acyloin condensation reaction between C atoms 2 and 3 of pyruvate and glyceraldehyde 3-phosphate to yield 1-deoxy-D-xylulose-5-phosphate (DXP).</text>
</comment>
<dbReference type="EC" id="2.2.1.7" evidence="10"/>
<dbReference type="Proteomes" id="UP000195897">
    <property type="component" value="Unassembled WGS sequence"/>
</dbReference>
<accession>A0A1Y4LIB2</accession>
<comment type="cofactor">
    <cofactor evidence="10">
        <name>thiamine diphosphate</name>
        <dbReference type="ChEBI" id="CHEBI:58937"/>
    </cofactor>
    <text evidence="10">Binds 1 thiamine pyrophosphate per subunit.</text>
</comment>
<dbReference type="InterPro" id="IPR005477">
    <property type="entry name" value="Dxylulose-5-P_synthase"/>
</dbReference>
<evidence type="ECO:0000256" key="1">
    <source>
        <dbReference type="ARBA" id="ARBA00004980"/>
    </source>
</evidence>
<evidence type="ECO:0000256" key="8">
    <source>
        <dbReference type="ARBA" id="ARBA00023052"/>
    </source>
</evidence>